<comment type="caution">
    <text evidence="1">The sequence shown here is derived from an EMBL/GenBank/DDBJ whole genome shotgun (WGS) entry which is preliminary data.</text>
</comment>
<gene>
    <name evidence="1" type="ORF">I553_0425</name>
</gene>
<dbReference type="EMBL" id="JAOB01000093">
    <property type="protein sequence ID" value="EUA06926.1"/>
    <property type="molecule type" value="Genomic_DNA"/>
</dbReference>
<protein>
    <submittedName>
        <fullName evidence="1">Uncharacterized protein</fullName>
    </submittedName>
</protein>
<sequence>MSASAAALGSAVATDMLGIAAKKSAAARHDADRWKAIVEAE</sequence>
<evidence type="ECO:0000313" key="1">
    <source>
        <dbReference type="EMBL" id="EUA06926.1"/>
    </source>
</evidence>
<dbReference type="AlphaFoldDB" id="X7YJD3"/>
<proteinExistence type="predicted"/>
<organism evidence="1">
    <name type="scientific">Mycobacterium xenopi 4042</name>
    <dbReference type="NCBI Taxonomy" id="1299334"/>
    <lineage>
        <taxon>Bacteria</taxon>
        <taxon>Bacillati</taxon>
        <taxon>Actinomycetota</taxon>
        <taxon>Actinomycetes</taxon>
        <taxon>Mycobacteriales</taxon>
        <taxon>Mycobacteriaceae</taxon>
        <taxon>Mycobacterium</taxon>
    </lineage>
</organism>
<accession>X7YJD3</accession>
<dbReference type="PATRIC" id="fig|1299334.3.peg.10010"/>
<reference evidence="1" key="1">
    <citation type="submission" date="2014-01" db="EMBL/GenBank/DDBJ databases">
        <authorList>
            <person name="Brown-Elliot B."/>
            <person name="Wallace R."/>
            <person name="Lenaerts A."/>
            <person name="Ordway D."/>
            <person name="DeGroote M.A."/>
            <person name="Parker T."/>
            <person name="Sizemore C."/>
            <person name="Tallon L.J."/>
            <person name="Sadzewicz L.K."/>
            <person name="Sengamalay N."/>
            <person name="Fraser C.M."/>
            <person name="Hine E."/>
            <person name="Shefchek K.A."/>
            <person name="Das S.P."/>
            <person name="Tettelin H."/>
        </authorList>
    </citation>
    <scope>NUCLEOTIDE SEQUENCE [LARGE SCALE GENOMIC DNA]</scope>
    <source>
        <strain evidence="1">4042</strain>
    </source>
</reference>
<name>X7YJD3_MYCXE</name>